<organism evidence="2 3">
    <name type="scientific">Salipiger marinus</name>
    <dbReference type="NCBI Taxonomy" id="555512"/>
    <lineage>
        <taxon>Bacteria</taxon>
        <taxon>Pseudomonadati</taxon>
        <taxon>Pseudomonadota</taxon>
        <taxon>Alphaproteobacteria</taxon>
        <taxon>Rhodobacterales</taxon>
        <taxon>Roseobacteraceae</taxon>
        <taxon>Salipiger</taxon>
    </lineage>
</organism>
<accession>A0A1G8RRR0</accession>
<feature type="compositionally biased region" description="Low complexity" evidence="1">
    <location>
        <begin position="90"/>
        <end position="104"/>
    </location>
</feature>
<keyword evidence="3" id="KW-1185">Reference proteome</keyword>
<evidence type="ECO:0000256" key="1">
    <source>
        <dbReference type="SAM" id="MobiDB-lite"/>
    </source>
</evidence>
<name>A0A1G8RRR0_9RHOB</name>
<evidence type="ECO:0008006" key="4">
    <source>
        <dbReference type="Google" id="ProtNLM"/>
    </source>
</evidence>
<dbReference type="STRING" id="555512.SAMN04487993_102153"/>
<dbReference type="Proteomes" id="UP000199093">
    <property type="component" value="Unassembled WGS sequence"/>
</dbReference>
<reference evidence="2 3" key="1">
    <citation type="submission" date="2016-10" db="EMBL/GenBank/DDBJ databases">
        <authorList>
            <person name="de Groot N.N."/>
        </authorList>
    </citation>
    <scope>NUCLEOTIDE SEQUENCE [LARGE SCALE GENOMIC DNA]</scope>
    <source>
        <strain evidence="2 3">DSM 26424</strain>
    </source>
</reference>
<evidence type="ECO:0000313" key="2">
    <source>
        <dbReference type="EMBL" id="SDJ19599.1"/>
    </source>
</evidence>
<feature type="region of interest" description="Disordered" evidence="1">
    <location>
        <begin position="80"/>
        <end position="176"/>
    </location>
</feature>
<dbReference type="EMBL" id="FNEJ01000021">
    <property type="protein sequence ID" value="SDJ19599.1"/>
    <property type="molecule type" value="Genomic_DNA"/>
</dbReference>
<feature type="compositionally biased region" description="Basic and acidic residues" evidence="1">
    <location>
        <begin position="127"/>
        <end position="140"/>
    </location>
</feature>
<proteinExistence type="predicted"/>
<dbReference type="AlphaFoldDB" id="A0A1G8RRR0"/>
<gene>
    <name evidence="2" type="ORF">SAMN04487993_102153</name>
</gene>
<evidence type="ECO:0000313" key="3">
    <source>
        <dbReference type="Proteomes" id="UP000199093"/>
    </source>
</evidence>
<protein>
    <recommendedName>
        <fullName evidence="4">DUF4177 domain-containing protein</fullName>
    </recommendedName>
</protein>
<dbReference type="RefSeq" id="WP_207543669.1">
    <property type="nucleotide sequence ID" value="NZ_FNEJ01000021.1"/>
</dbReference>
<feature type="compositionally biased region" description="Basic and acidic residues" evidence="1">
    <location>
        <begin position="163"/>
        <end position="176"/>
    </location>
</feature>
<sequence length="176" mass="19150">MNRYEYKVVPAPAKGEKARGLKGAEDRFAFAIERLMNDMAAQGWDYQRAETLPSEERSGLASSQTVWRNLLVFRREVTQGAQMHAPSPAPAVVTAPAPVAAETPAPAPRIDPPRQGPVFPDPQPEPEPERNLLRATREAPLRPPAEAGPDGAPPLERPLTVLSDRDTRTKDSGGTD</sequence>